<dbReference type="HOGENOM" id="CLU_1578633_0_0_1"/>
<sequence length="169" mass="19448">MSDYDEASDTREPAVATKEHAAESSTNGETTFTVKTAQRMAALLAIDATLSRYDINKFQKVADLTREDPPGISGCEQNPKFEATYRREVRTYLDGFEELLRRREKLVIAEKNVRSFCDVYRLRRMRNAYRRQAEELIFHARAGVQLGSALVGMYNRLHEPIEQLAKRKT</sequence>
<evidence type="ECO:0000313" key="2">
    <source>
        <dbReference type="EMBL" id="KDR69804.1"/>
    </source>
</evidence>
<dbReference type="EMBL" id="KL142400">
    <property type="protein sequence ID" value="KDR69804.1"/>
    <property type="molecule type" value="Genomic_DNA"/>
</dbReference>
<organism evidence="2 3">
    <name type="scientific">Galerina marginata (strain CBS 339.88)</name>
    <dbReference type="NCBI Taxonomy" id="685588"/>
    <lineage>
        <taxon>Eukaryota</taxon>
        <taxon>Fungi</taxon>
        <taxon>Dikarya</taxon>
        <taxon>Basidiomycota</taxon>
        <taxon>Agaricomycotina</taxon>
        <taxon>Agaricomycetes</taxon>
        <taxon>Agaricomycetidae</taxon>
        <taxon>Agaricales</taxon>
        <taxon>Agaricineae</taxon>
        <taxon>Strophariaceae</taxon>
        <taxon>Galerina</taxon>
    </lineage>
</organism>
<accession>A0A067SQ26</accession>
<feature type="region of interest" description="Disordered" evidence="1">
    <location>
        <begin position="1"/>
        <end position="30"/>
    </location>
</feature>
<evidence type="ECO:0000256" key="1">
    <source>
        <dbReference type="SAM" id="MobiDB-lite"/>
    </source>
</evidence>
<name>A0A067SQ26_GALM3</name>
<reference evidence="3" key="1">
    <citation type="journal article" date="2014" name="Proc. Natl. Acad. Sci. U.S.A.">
        <title>Extensive sampling of basidiomycete genomes demonstrates inadequacy of the white-rot/brown-rot paradigm for wood decay fungi.</title>
        <authorList>
            <person name="Riley R."/>
            <person name="Salamov A.A."/>
            <person name="Brown D.W."/>
            <person name="Nagy L.G."/>
            <person name="Floudas D."/>
            <person name="Held B.W."/>
            <person name="Levasseur A."/>
            <person name="Lombard V."/>
            <person name="Morin E."/>
            <person name="Otillar R."/>
            <person name="Lindquist E.A."/>
            <person name="Sun H."/>
            <person name="LaButti K.M."/>
            <person name="Schmutz J."/>
            <person name="Jabbour D."/>
            <person name="Luo H."/>
            <person name="Baker S.E."/>
            <person name="Pisabarro A.G."/>
            <person name="Walton J.D."/>
            <person name="Blanchette R.A."/>
            <person name="Henrissat B."/>
            <person name="Martin F."/>
            <person name="Cullen D."/>
            <person name="Hibbett D.S."/>
            <person name="Grigoriev I.V."/>
        </authorList>
    </citation>
    <scope>NUCLEOTIDE SEQUENCE [LARGE SCALE GENOMIC DNA]</scope>
    <source>
        <strain evidence="3">CBS 339.88</strain>
    </source>
</reference>
<keyword evidence="3" id="KW-1185">Reference proteome</keyword>
<feature type="compositionally biased region" description="Basic and acidic residues" evidence="1">
    <location>
        <begin position="8"/>
        <end position="22"/>
    </location>
</feature>
<protein>
    <recommendedName>
        <fullName evidence="4">SPX domain-containing protein</fullName>
    </recommendedName>
</protein>
<gene>
    <name evidence="2" type="ORF">GALMADRAFT_160288</name>
</gene>
<evidence type="ECO:0000313" key="3">
    <source>
        <dbReference type="Proteomes" id="UP000027222"/>
    </source>
</evidence>
<evidence type="ECO:0008006" key="4">
    <source>
        <dbReference type="Google" id="ProtNLM"/>
    </source>
</evidence>
<dbReference type="AlphaFoldDB" id="A0A067SQ26"/>
<dbReference type="Proteomes" id="UP000027222">
    <property type="component" value="Unassembled WGS sequence"/>
</dbReference>
<proteinExistence type="predicted"/>